<feature type="region of interest" description="Disordered" evidence="1">
    <location>
        <begin position="168"/>
        <end position="223"/>
    </location>
</feature>
<dbReference type="PANTHER" id="PTHR47487:SF3">
    <property type="entry name" value="GLUTENIN, HIGH MOLECULAR WEIGHT SUBUNIT 12-LIKE"/>
    <property type="match status" value="1"/>
</dbReference>
<evidence type="ECO:0000313" key="4">
    <source>
        <dbReference type="EMBL" id="VVA30209.1"/>
    </source>
</evidence>
<feature type="compositionally biased region" description="Low complexity" evidence="1">
    <location>
        <begin position="16"/>
        <end position="35"/>
    </location>
</feature>
<dbReference type="InterPro" id="IPR013087">
    <property type="entry name" value="Znf_C2H2_type"/>
</dbReference>
<accession>A0A5E4FRS9</accession>
<feature type="region of interest" description="Disordered" evidence="1">
    <location>
        <begin position="350"/>
        <end position="429"/>
    </location>
</feature>
<feature type="compositionally biased region" description="Pro residues" evidence="1">
    <location>
        <begin position="102"/>
        <end position="113"/>
    </location>
</feature>
<dbReference type="Gramene" id="VVA30209">
    <property type="protein sequence ID" value="VVA30209"/>
    <property type="gene ID" value="Prudul26B008801"/>
</dbReference>
<dbReference type="PANTHER" id="PTHR47487">
    <property type="entry name" value="OS06G0651300 PROTEIN-RELATED"/>
    <property type="match status" value="1"/>
</dbReference>
<dbReference type="Proteomes" id="UP000327085">
    <property type="component" value="Chromosome 2"/>
</dbReference>
<dbReference type="Proteomes" id="UP001054821">
    <property type="component" value="Chromosome 2"/>
</dbReference>
<dbReference type="EMBL" id="CABIKO010000183">
    <property type="protein sequence ID" value="VVA30209.1"/>
    <property type="molecule type" value="Genomic_DNA"/>
</dbReference>
<gene>
    <name evidence="4" type="ORF">ALMOND_2B008801</name>
    <name evidence="3" type="ORF">L3X38_013017</name>
</gene>
<evidence type="ECO:0000259" key="2">
    <source>
        <dbReference type="SMART" id="SM00451"/>
    </source>
</evidence>
<feature type="domain" description="U1-type" evidence="2">
    <location>
        <begin position="280"/>
        <end position="314"/>
    </location>
</feature>
<sequence length="690" mass="75962">MEYSYPQTIQEDHTQYQQYQQYQQQQQQQEAAAAYDPSRIQAYDHSYQSYYAYNHQQQQYEYDHHQYQQYYNPTQDYRNSYDTTAATTQHQFHQEPTSIHPPGVPIPPEPPHNADPGQTHLQNAYYAHGFVEDQQQQQQQMNSGSGGLIPAAVAALSQLTQLSANMDAAQRATQPPIGQTPYRGGGRRGNRPFRGGGRGHFGYHGSRPDGSAHPFRGRGRGQGGGRHFPQYGAASNNLNSASVPAEGVAALMQPPSALVPGQAPLPVPTQVSSTSFWRPPRMAWCELCRVDCNTPEILEQHKNGKRHKKYMQLYEELQKLNKVKTEQQNAQMPNTELKPEVGQPVEVEGFEEKQPLQENLTSEVITDNNRTETDQKDTGANSEASAGPGNKSGDHFAARGRGFKRRMRGGRGGKYMRTNEGSRRPVEPPKPKQVIPFICELCNIKCESQVVFDSHLSGKKHLATLKRFHGHRALYGEVGLQALYPSNFIAASTSAAPTSAAPTVLQGDNDPQALLAQLLMTYVLTQTQAQGSSPAPAPASAVAPVGTHNQLELIQGLQTMCQDGSQNAVILELKRQLQCAAAGNPETNTGNGTSEFEAKELSVPISRTSEFEAKEVSVPISRTSEFEAKEVSIPISMSVVAPAENPVTSEQVSQTASDKECGAAPSDPIFQPKAENQMQEPESKKEERTE</sequence>
<evidence type="ECO:0000313" key="3">
    <source>
        <dbReference type="EMBL" id="KAI5345140.1"/>
    </source>
</evidence>
<feature type="domain" description="U1-type" evidence="2">
    <location>
        <begin position="434"/>
        <end position="468"/>
    </location>
</feature>
<name>A0A5E4FRS9_PRUDU</name>
<feature type="compositionally biased region" description="Polar residues" evidence="1">
    <location>
        <begin position="356"/>
        <end position="368"/>
    </location>
</feature>
<organism evidence="4 5">
    <name type="scientific">Prunus dulcis</name>
    <name type="common">Almond</name>
    <name type="synonym">Amygdalus dulcis</name>
    <dbReference type="NCBI Taxonomy" id="3755"/>
    <lineage>
        <taxon>Eukaryota</taxon>
        <taxon>Viridiplantae</taxon>
        <taxon>Streptophyta</taxon>
        <taxon>Embryophyta</taxon>
        <taxon>Tracheophyta</taxon>
        <taxon>Spermatophyta</taxon>
        <taxon>Magnoliopsida</taxon>
        <taxon>eudicotyledons</taxon>
        <taxon>Gunneridae</taxon>
        <taxon>Pentapetalae</taxon>
        <taxon>rosids</taxon>
        <taxon>fabids</taxon>
        <taxon>Rosales</taxon>
        <taxon>Rosaceae</taxon>
        <taxon>Amygdaloideae</taxon>
        <taxon>Amygdaleae</taxon>
        <taxon>Prunus</taxon>
    </lineage>
</organism>
<dbReference type="Gene3D" id="3.30.160.60">
    <property type="entry name" value="Classic Zinc Finger"/>
    <property type="match status" value="2"/>
</dbReference>
<protein>
    <submittedName>
        <fullName evidence="4">PREDICTED: zinc finger</fullName>
    </submittedName>
</protein>
<evidence type="ECO:0000313" key="6">
    <source>
        <dbReference type="Proteomes" id="UP001054821"/>
    </source>
</evidence>
<proteinExistence type="predicted"/>
<evidence type="ECO:0000313" key="5">
    <source>
        <dbReference type="Proteomes" id="UP000327085"/>
    </source>
</evidence>
<dbReference type="AlphaFoldDB" id="A0A5E4FRS9"/>
<keyword evidence="6" id="KW-1185">Reference proteome</keyword>
<reference evidence="4" key="1">
    <citation type="submission" date="2019-07" db="EMBL/GenBank/DDBJ databases">
        <authorList>
            <person name="Alioto T."/>
            <person name="Alioto T."/>
            <person name="Gomez Garrido J."/>
        </authorList>
    </citation>
    <scope>NUCLEOTIDE SEQUENCE</scope>
</reference>
<dbReference type="SMART" id="SM00451">
    <property type="entry name" value="ZnF_U1"/>
    <property type="match status" value="2"/>
</dbReference>
<dbReference type="Pfam" id="PF12874">
    <property type="entry name" value="zf-met"/>
    <property type="match status" value="2"/>
</dbReference>
<feature type="compositionally biased region" description="Basic residues" evidence="1">
    <location>
        <begin position="401"/>
        <end position="411"/>
    </location>
</feature>
<feature type="region of interest" description="Disordered" evidence="1">
    <location>
        <begin position="643"/>
        <end position="690"/>
    </location>
</feature>
<dbReference type="SUPFAM" id="SSF57667">
    <property type="entry name" value="beta-beta-alpha zinc fingers"/>
    <property type="match status" value="2"/>
</dbReference>
<evidence type="ECO:0000256" key="1">
    <source>
        <dbReference type="SAM" id="MobiDB-lite"/>
    </source>
</evidence>
<dbReference type="OMA" id="VIFCELC"/>
<dbReference type="GO" id="GO:0008270">
    <property type="term" value="F:zinc ion binding"/>
    <property type="evidence" value="ECO:0007669"/>
    <property type="project" value="InterPro"/>
</dbReference>
<dbReference type="InterPro" id="IPR036236">
    <property type="entry name" value="Znf_C2H2_sf"/>
</dbReference>
<dbReference type="EMBL" id="JAJFAZ020000002">
    <property type="protein sequence ID" value="KAI5345140.1"/>
    <property type="molecule type" value="Genomic_DNA"/>
</dbReference>
<dbReference type="GO" id="GO:0003676">
    <property type="term" value="F:nucleic acid binding"/>
    <property type="evidence" value="ECO:0007669"/>
    <property type="project" value="InterPro"/>
</dbReference>
<feature type="region of interest" description="Disordered" evidence="1">
    <location>
        <begin position="16"/>
        <end position="36"/>
    </location>
</feature>
<reference evidence="3 6" key="3">
    <citation type="journal article" date="2022" name="G3 (Bethesda)">
        <title>Whole-genome sequence and methylome profiling of the almond [Prunus dulcis (Mill.) D.A. Webb] cultivar 'Nonpareil'.</title>
        <authorList>
            <person name="D'Amico-Willman K.M."/>
            <person name="Ouma W.Z."/>
            <person name="Meulia T."/>
            <person name="Sideli G.M."/>
            <person name="Gradziel T.M."/>
            <person name="Fresnedo-Ramirez J."/>
        </authorList>
    </citation>
    <scope>NUCLEOTIDE SEQUENCE [LARGE SCALE GENOMIC DNA]</scope>
    <source>
        <strain evidence="3">Clone GOH B32 T37-40</strain>
    </source>
</reference>
<feature type="compositionally biased region" description="Basic and acidic residues" evidence="1">
    <location>
        <begin position="420"/>
        <end position="429"/>
    </location>
</feature>
<dbReference type="InterPro" id="IPR003604">
    <property type="entry name" value="Matrin/U1-like-C_Znf_C2H2"/>
</dbReference>
<reference evidence="5" key="2">
    <citation type="journal article" date="2020" name="Plant J.">
        <title>Transposons played a major role in the diversification between the closely related almond and peach genomes: results from the almond genome sequence.</title>
        <authorList>
            <person name="Alioto T."/>
            <person name="Alexiou K.G."/>
            <person name="Bardil A."/>
            <person name="Barteri F."/>
            <person name="Castanera R."/>
            <person name="Cruz F."/>
            <person name="Dhingra A."/>
            <person name="Duval H."/>
            <person name="Fernandez I Marti A."/>
            <person name="Frias L."/>
            <person name="Galan B."/>
            <person name="Garcia J.L."/>
            <person name="Howad W."/>
            <person name="Gomez-Garrido J."/>
            <person name="Gut M."/>
            <person name="Julca I."/>
            <person name="Morata J."/>
            <person name="Puigdomenech P."/>
            <person name="Ribeca P."/>
            <person name="Rubio Cabetas M.J."/>
            <person name="Vlasova A."/>
            <person name="Wirthensohn M."/>
            <person name="Garcia-Mas J."/>
            <person name="Gabaldon T."/>
            <person name="Casacuberta J.M."/>
            <person name="Arus P."/>
        </authorList>
    </citation>
    <scope>NUCLEOTIDE SEQUENCE [LARGE SCALE GENOMIC DNA]</scope>
    <source>
        <strain evidence="5">cv. Texas</strain>
    </source>
</reference>
<dbReference type="InParanoid" id="A0A5E4FRS9"/>
<feature type="compositionally biased region" description="Basic and acidic residues" evidence="1">
    <location>
        <begin position="681"/>
        <end position="690"/>
    </location>
</feature>
<feature type="region of interest" description="Disordered" evidence="1">
    <location>
        <begin position="87"/>
        <end position="119"/>
    </location>
</feature>
<feature type="compositionally biased region" description="Polar residues" evidence="1">
    <location>
        <begin position="646"/>
        <end position="656"/>
    </location>
</feature>